<dbReference type="FunFam" id="2.10.25.10:FF:000022">
    <property type="entry name" value="Metalloendopeptidase"/>
    <property type="match status" value="1"/>
</dbReference>
<dbReference type="GO" id="GO:0005509">
    <property type="term" value="F:calcium ion binding"/>
    <property type="evidence" value="ECO:0007669"/>
    <property type="project" value="InterPro"/>
</dbReference>
<reference evidence="22" key="1">
    <citation type="submission" date="2016-04" db="UniProtKB">
        <authorList>
            <consortium name="WormBaseParasite"/>
        </authorList>
    </citation>
    <scope>IDENTIFICATION</scope>
</reference>
<keyword evidence="7 12" id="KW-0862">Zinc</keyword>
<evidence type="ECO:0000256" key="12">
    <source>
        <dbReference type="PIRSR" id="PIRSR001199-2"/>
    </source>
</evidence>
<dbReference type="SMART" id="SM00042">
    <property type="entry name" value="CUB"/>
    <property type="match status" value="4"/>
</dbReference>
<dbReference type="FunFam" id="3.40.390.10:FF:000004">
    <property type="entry name" value="Metalloendopeptidase"/>
    <property type="match status" value="1"/>
</dbReference>
<feature type="domain" description="CUB" evidence="16">
    <location>
        <begin position="755"/>
        <end position="859"/>
    </location>
</feature>
<dbReference type="PIRSF" id="PIRSF001199">
    <property type="entry name" value="BMP_1/tolloid-like"/>
    <property type="match status" value="1"/>
</dbReference>
<evidence type="ECO:0000256" key="13">
    <source>
        <dbReference type="PROSITE-ProRule" id="PRU00076"/>
    </source>
</evidence>
<keyword evidence="8 14" id="KW-0482">Metalloprotease</keyword>
<dbReference type="Proteomes" id="UP000038040">
    <property type="component" value="Unplaced"/>
</dbReference>
<dbReference type="SUPFAM" id="SSF55486">
    <property type="entry name" value="Metalloproteases ('zincins'), catalytic domain"/>
    <property type="match status" value="1"/>
</dbReference>
<dbReference type="Pfam" id="PF00431">
    <property type="entry name" value="CUB"/>
    <property type="match status" value="4"/>
</dbReference>
<dbReference type="InterPro" id="IPR034036">
    <property type="entry name" value="ZnMP_TLD/BMP1"/>
</dbReference>
<dbReference type="InterPro" id="IPR000152">
    <property type="entry name" value="EGF-type_Asp/Asn_hydroxyl_site"/>
</dbReference>
<dbReference type="SUPFAM" id="SSF57196">
    <property type="entry name" value="EGF/Laminin"/>
    <property type="match status" value="2"/>
</dbReference>
<dbReference type="EMBL" id="UYYG01001190">
    <property type="protein sequence ID" value="VDN59788.1"/>
    <property type="molecule type" value="Genomic_DNA"/>
</dbReference>
<dbReference type="InterPro" id="IPR000859">
    <property type="entry name" value="CUB_dom"/>
</dbReference>
<dbReference type="Proteomes" id="UP000274756">
    <property type="component" value="Unassembled WGS sequence"/>
</dbReference>
<evidence type="ECO:0000256" key="8">
    <source>
        <dbReference type="ARBA" id="ARBA00023049"/>
    </source>
</evidence>
<dbReference type="WBParaSite" id="DME_0000692901-mRNA-1">
    <property type="protein sequence ID" value="DME_0000692901-mRNA-1"/>
    <property type="gene ID" value="DME_0000692901"/>
</dbReference>
<keyword evidence="3 12" id="KW-0479">Metal-binding</keyword>
<dbReference type="InterPro" id="IPR018097">
    <property type="entry name" value="EGF_Ca-bd_CS"/>
</dbReference>
<evidence type="ECO:0000256" key="14">
    <source>
        <dbReference type="PROSITE-ProRule" id="PRU01211"/>
    </source>
</evidence>
<comment type="caution">
    <text evidence="13">Lacks conserved residue(s) required for the propagation of feature annotation.</text>
</comment>
<dbReference type="Gene3D" id="2.10.25.10">
    <property type="entry name" value="Laminin"/>
    <property type="match status" value="2"/>
</dbReference>
<evidence type="ECO:0000256" key="2">
    <source>
        <dbReference type="ARBA" id="ARBA00022670"/>
    </source>
</evidence>
<sequence length="883" mass="100378">MSTELLESRRFEIELFQYDSVLIIFRRNIRAATARKERIWPDGVIPYEISNNFSGEHKYLFQKAMRHWENHTCLSFVPRQSEHNDYIIFTVDKCGCCSYVGRKGDGPQAISIGKNCDKFGIVVHELGHVVGFWHEHTRLDRDDFVDIFYKSIQQAQDYNFDKLKADEIDSLGEPYDYASIMHYARDTFSRAMYLDTILPKGKFKQRPEIGQRIKLSPGDISQTNKLYRCPDCGETLINEYGKLRLNGGSNCHWRIIAAMGELIALNVSTIGWPLPVDDCSTERDNYLIVRDGHFIGSSILGKMCGGISFRTFFSTRNRLFIQAHISIPLKSVFGHYIVICGGRMVGDNGTIQSPLFPENYSPDADCTWTVTVPKNYQVALIFQYFNLEAHRDCVYDRLEIYDSALVDPSLLISRLCGQTIVNSIVSKSNTVLLRFKSDSSVQKSEKNECMLEMHGCEHRCVNEIGGFRCECNIGFSLREDGRTCQSTCGGVIKASNGTFKSPNYPRNYPPLKNCIWQIEADEAYQIIVNFTHFNVEGMKTECAYDYLLIKDEGGSGERYCGDYSQSLVYTSTSNRIKVQFVSDNSVEKSGFLAYFITDLDECRKNNGGCQQVCINTIGSYRCECENGYVLADDKHNCKEGGCHSELHYPEGEITSPNYPLDYPKAKSCNWHFVTTPGHRLSLTFEEFLFEEHNACKYDHIEVFDGGDIFAPSLGIFCGSEVPSNIQSSSNQLFLTMITDASVTRRGFKAFYSSVCGGNLKAESSVGFIYSHARYNVNGVYWLVSDKELKLNLCKREKNCGFDYIEIYDGKERNEERRITRFCGNQLPPTFVSTGRWLLLVLNTDDSEEKKGFVAEYRSTIPATALPSFIPTPRPPREPVINNN</sequence>
<feature type="disulfide bond" evidence="14">
    <location>
        <begin position="96"/>
        <end position="97"/>
    </location>
</feature>
<dbReference type="Gene3D" id="3.40.390.10">
    <property type="entry name" value="Collagenase (Catalytic Domain)"/>
    <property type="match status" value="1"/>
</dbReference>
<keyword evidence="21" id="KW-1185">Reference proteome</keyword>
<dbReference type="InterPro" id="IPR000742">
    <property type="entry name" value="EGF"/>
</dbReference>
<feature type="active site" evidence="11 14">
    <location>
        <position position="125"/>
    </location>
</feature>
<dbReference type="PROSITE" id="PS01180">
    <property type="entry name" value="CUB"/>
    <property type="match status" value="5"/>
</dbReference>
<evidence type="ECO:0000256" key="11">
    <source>
        <dbReference type="PIRSR" id="PIRSR001199-1"/>
    </source>
</evidence>
<feature type="binding site" evidence="12 14">
    <location>
        <position position="124"/>
    </location>
    <ligand>
        <name>Zn(2+)</name>
        <dbReference type="ChEBI" id="CHEBI:29105"/>
        <note>catalytic</note>
    </ligand>
</feature>
<feature type="disulfide bond" evidence="14">
    <location>
        <begin position="94"/>
        <end position="116"/>
    </location>
</feature>
<evidence type="ECO:0000256" key="5">
    <source>
        <dbReference type="ARBA" id="ARBA00022737"/>
    </source>
</evidence>
<dbReference type="OrthoDB" id="431034at2759"/>
<dbReference type="FunFam" id="2.60.120.290:FF:000013">
    <property type="entry name" value="Membrane frizzled-related protein"/>
    <property type="match status" value="3"/>
</dbReference>
<evidence type="ECO:0000256" key="15">
    <source>
        <dbReference type="RuleBase" id="RU361183"/>
    </source>
</evidence>
<feature type="domain" description="CUB" evidence="16">
    <location>
        <begin position="340"/>
        <end position="454"/>
    </location>
</feature>
<dbReference type="SUPFAM" id="SSF49854">
    <property type="entry name" value="Spermadhesin, CUB domain"/>
    <property type="match status" value="5"/>
</dbReference>
<dbReference type="EC" id="3.4.24.-" evidence="15"/>
<dbReference type="SMART" id="SM00179">
    <property type="entry name" value="EGF_CA"/>
    <property type="match status" value="2"/>
</dbReference>
<dbReference type="InterPro" id="IPR001506">
    <property type="entry name" value="Peptidase_M12A"/>
</dbReference>
<evidence type="ECO:0000313" key="20">
    <source>
        <dbReference type="Proteomes" id="UP000038040"/>
    </source>
</evidence>
<evidence type="ECO:0000256" key="7">
    <source>
        <dbReference type="ARBA" id="ARBA00022833"/>
    </source>
</evidence>
<evidence type="ECO:0000259" key="18">
    <source>
        <dbReference type="PROSITE" id="PS51864"/>
    </source>
</evidence>
<comment type="cofactor">
    <cofactor evidence="14 15">
        <name>Zn(2+)</name>
        <dbReference type="ChEBI" id="CHEBI:29105"/>
    </cofactor>
    <text evidence="14 15">Binds 1 zinc ion per subunit.</text>
</comment>
<dbReference type="PROSITE" id="PS01187">
    <property type="entry name" value="EGF_CA"/>
    <property type="match status" value="2"/>
</dbReference>
<keyword evidence="9 14" id="KW-1015">Disulfide bond</keyword>
<keyword evidence="6 14" id="KW-0378">Hydrolase</keyword>
<dbReference type="STRING" id="318479.A0A158Q5A8"/>
<evidence type="ECO:0000256" key="6">
    <source>
        <dbReference type="ARBA" id="ARBA00022801"/>
    </source>
</evidence>
<evidence type="ECO:0000313" key="22">
    <source>
        <dbReference type="WBParaSite" id="DME_0000692901-mRNA-1"/>
    </source>
</evidence>
<keyword evidence="2 14" id="KW-0645">Protease</keyword>
<dbReference type="PROSITE" id="PS50026">
    <property type="entry name" value="EGF_3"/>
    <property type="match status" value="1"/>
</dbReference>
<name>A0A158Q5A8_DRAME</name>
<feature type="domain" description="EGF-like" evidence="17">
    <location>
        <begin position="598"/>
        <end position="638"/>
    </location>
</feature>
<dbReference type="Pfam" id="PF14670">
    <property type="entry name" value="FXa_inhibition"/>
    <property type="match status" value="2"/>
</dbReference>
<dbReference type="PANTHER" id="PTHR24255">
    <property type="entry name" value="COMPLEMENT COMPONENT 1, S SUBCOMPONENT-RELATED"/>
    <property type="match status" value="1"/>
</dbReference>
<feature type="domain" description="CUB" evidence="16">
    <location>
        <begin position="642"/>
        <end position="754"/>
    </location>
</feature>
<dbReference type="CDD" id="cd00054">
    <property type="entry name" value="EGF_CA"/>
    <property type="match status" value="2"/>
</dbReference>
<feature type="domain" description="Peptidase M12A" evidence="18">
    <location>
        <begin position="31"/>
        <end position="230"/>
    </location>
</feature>
<evidence type="ECO:0000256" key="3">
    <source>
        <dbReference type="ARBA" id="ARBA00022723"/>
    </source>
</evidence>
<evidence type="ECO:0000259" key="16">
    <source>
        <dbReference type="PROSITE" id="PS01180"/>
    </source>
</evidence>
<dbReference type="CDD" id="cd00041">
    <property type="entry name" value="CUB"/>
    <property type="match status" value="4"/>
</dbReference>
<reference evidence="19 21" key="2">
    <citation type="submission" date="2018-11" db="EMBL/GenBank/DDBJ databases">
        <authorList>
            <consortium name="Pathogen Informatics"/>
        </authorList>
    </citation>
    <scope>NUCLEOTIDE SEQUENCE [LARGE SCALE GENOMIC DNA]</scope>
</reference>
<dbReference type="AlphaFoldDB" id="A0A158Q5A8"/>
<dbReference type="InterPro" id="IPR035914">
    <property type="entry name" value="Sperma_CUB_dom_sf"/>
</dbReference>
<dbReference type="Pfam" id="PF01400">
    <property type="entry name" value="Astacin"/>
    <property type="match status" value="1"/>
</dbReference>
<evidence type="ECO:0000313" key="19">
    <source>
        <dbReference type="EMBL" id="VDN59788.1"/>
    </source>
</evidence>
<dbReference type="GO" id="GO:0008270">
    <property type="term" value="F:zinc ion binding"/>
    <property type="evidence" value="ECO:0007669"/>
    <property type="project" value="UniProtKB-UniRule"/>
</dbReference>
<evidence type="ECO:0000256" key="4">
    <source>
        <dbReference type="ARBA" id="ARBA00022729"/>
    </source>
</evidence>
<feature type="domain" description="CUB" evidence="16">
    <location>
        <begin position="232"/>
        <end position="339"/>
    </location>
</feature>
<dbReference type="SMART" id="SM00235">
    <property type="entry name" value="ZnMc"/>
    <property type="match status" value="1"/>
</dbReference>
<feature type="binding site" evidence="12 14">
    <location>
        <position position="134"/>
    </location>
    <ligand>
        <name>Zn(2+)</name>
        <dbReference type="ChEBI" id="CHEBI:29105"/>
        <note>catalytic</note>
    </ligand>
</feature>
<dbReference type="Gene3D" id="2.60.120.290">
    <property type="entry name" value="Spermadhesin, CUB domain"/>
    <property type="match status" value="5"/>
</dbReference>
<dbReference type="CDD" id="cd04281">
    <property type="entry name" value="ZnMc_BMP1_TLD"/>
    <property type="match status" value="1"/>
</dbReference>
<evidence type="ECO:0000259" key="17">
    <source>
        <dbReference type="PROSITE" id="PS50026"/>
    </source>
</evidence>
<keyword evidence="1 13" id="KW-0245">EGF-like domain</keyword>
<dbReference type="GO" id="GO:0005615">
    <property type="term" value="C:extracellular space"/>
    <property type="evidence" value="ECO:0007669"/>
    <property type="project" value="TreeGrafter"/>
</dbReference>
<dbReference type="InterPro" id="IPR024079">
    <property type="entry name" value="MetalloPept_cat_dom_sf"/>
</dbReference>
<keyword evidence="5" id="KW-0677">Repeat</keyword>
<dbReference type="PROSITE" id="PS01186">
    <property type="entry name" value="EGF_2"/>
    <property type="match status" value="2"/>
</dbReference>
<evidence type="ECO:0000313" key="21">
    <source>
        <dbReference type="Proteomes" id="UP000274756"/>
    </source>
</evidence>
<dbReference type="PANTHER" id="PTHR24255:SF31">
    <property type="entry name" value="CUBILIN-LIKE PROTEIN"/>
    <property type="match status" value="1"/>
</dbReference>
<keyword evidence="4" id="KW-0732">Signal</keyword>
<dbReference type="GO" id="GO:0004222">
    <property type="term" value="F:metalloendopeptidase activity"/>
    <property type="evidence" value="ECO:0007669"/>
    <property type="project" value="UniProtKB-UniRule"/>
</dbReference>
<evidence type="ECO:0000256" key="10">
    <source>
        <dbReference type="ARBA" id="ARBA00023180"/>
    </source>
</evidence>
<dbReference type="PROSITE" id="PS00010">
    <property type="entry name" value="ASX_HYDROXYL"/>
    <property type="match status" value="2"/>
</dbReference>
<dbReference type="GO" id="GO:0006508">
    <property type="term" value="P:proteolysis"/>
    <property type="evidence" value="ECO:0007669"/>
    <property type="project" value="UniProtKB-KW"/>
</dbReference>
<keyword evidence="10" id="KW-0325">Glycoprotein</keyword>
<organism evidence="20 22">
    <name type="scientific">Dracunculus medinensis</name>
    <name type="common">Guinea worm</name>
    <dbReference type="NCBI Taxonomy" id="318479"/>
    <lineage>
        <taxon>Eukaryota</taxon>
        <taxon>Metazoa</taxon>
        <taxon>Ecdysozoa</taxon>
        <taxon>Nematoda</taxon>
        <taxon>Chromadorea</taxon>
        <taxon>Rhabditida</taxon>
        <taxon>Spirurina</taxon>
        <taxon>Dracunculoidea</taxon>
        <taxon>Dracunculidae</taxon>
        <taxon>Dracunculus</taxon>
    </lineage>
</organism>
<dbReference type="InterPro" id="IPR015446">
    <property type="entry name" value="BMP_1/tolloid-like"/>
</dbReference>
<dbReference type="InterPro" id="IPR006026">
    <property type="entry name" value="Peptidase_Metallo"/>
</dbReference>
<dbReference type="InterPro" id="IPR001881">
    <property type="entry name" value="EGF-like_Ca-bd_dom"/>
</dbReference>
<feature type="binding site" evidence="12 14">
    <location>
        <position position="128"/>
    </location>
    <ligand>
        <name>Zn(2+)</name>
        <dbReference type="ChEBI" id="CHEBI:29105"/>
        <note>catalytic</note>
    </ligand>
</feature>
<evidence type="ECO:0000256" key="9">
    <source>
        <dbReference type="ARBA" id="ARBA00023157"/>
    </source>
</evidence>
<proteinExistence type="predicted"/>
<dbReference type="PROSITE" id="PS51864">
    <property type="entry name" value="ASTACIN"/>
    <property type="match status" value="1"/>
</dbReference>
<dbReference type="PRINTS" id="PR00480">
    <property type="entry name" value="ASTACIN"/>
</dbReference>
<dbReference type="GO" id="GO:0004252">
    <property type="term" value="F:serine-type endopeptidase activity"/>
    <property type="evidence" value="ECO:0007669"/>
    <property type="project" value="TreeGrafter"/>
</dbReference>
<gene>
    <name evidence="19" type="ORF">DME_LOCUS9761</name>
</gene>
<accession>A0A158Q5A8</accession>
<evidence type="ECO:0000256" key="1">
    <source>
        <dbReference type="ARBA" id="ARBA00022536"/>
    </source>
</evidence>
<feature type="domain" description="CUB" evidence="16">
    <location>
        <begin position="488"/>
        <end position="598"/>
    </location>
</feature>
<dbReference type="SMART" id="SM00181">
    <property type="entry name" value="EGF"/>
    <property type="match status" value="2"/>
</dbReference>
<protein>
    <recommendedName>
        <fullName evidence="15">Metalloendopeptidase</fullName>
        <ecNumber evidence="15">3.4.24.-</ecNumber>
    </recommendedName>
</protein>